<feature type="region of interest" description="Disordered" evidence="6">
    <location>
        <begin position="13"/>
        <end position="36"/>
    </location>
</feature>
<feature type="region of interest" description="Disordered" evidence="6">
    <location>
        <begin position="479"/>
        <end position="509"/>
    </location>
</feature>
<reference evidence="8" key="1">
    <citation type="submission" date="2021-11" db="EMBL/GenBank/DDBJ databases">
        <authorList>
            <person name="Schell T."/>
        </authorList>
    </citation>
    <scope>NUCLEOTIDE SEQUENCE</scope>
    <source>
        <strain evidence="8">M5</strain>
    </source>
</reference>
<evidence type="ECO:0000313" key="8">
    <source>
        <dbReference type="EMBL" id="CAH0112964.1"/>
    </source>
</evidence>
<evidence type="ECO:0000259" key="7">
    <source>
        <dbReference type="PROSITE" id="PS50115"/>
    </source>
</evidence>
<dbReference type="SUPFAM" id="SSF57863">
    <property type="entry name" value="ArfGap/RecO-like zinc finger"/>
    <property type="match status" value="1"/>
</dbReference>
<comment type="caution">
    <text evidence="8">The sequence shown here is derived from an EMBL/GenBank/DDBJ whole genome shotgun (WGS) entry which is preliminary data.</text>
</comment>
<keyword evidence="2" id="KW-0677">Repeat</keyword>
<dbReference type="InterPro" id="IPR052248">
    <property type="entry name" value="Arf-GAP_FG-repeat_protein"/>
</dbReference>
<evidence type="ECO:0000256" key="5">
    <source>
        <dbReference type="PROSITE-ProRule" id="PRU00288"/>
    </source>
</evidence>
<proteinExistence type="predicted"/>
<dbReference type="InterPro" id="IPR037278">
    <property type="entry name" value="ARFGAP/RecO"/>
</dbReference>
<accession>A0A8J2S8Z7</accession>
<evidence type="ECO:0000256" key="6">
    <source>
        <dbReference type="SAM" id="MobiDB-lite"/>
    </source>
</evidence>
<dbReference type="AlphaFoldDB" id="A0A8J2S8Z7"/>
<keyword evidence="4" id="KW-0862">Zinc</keyword>
<keyword evidence="1" id="KW-0479">Metal-binding</keyword>
<feature type="compositionally biased region" description="Polar residues" evidence="6">
    <location>
        <begin position="497"/>
        <end position="509"/>
    </location>
</feature>
<dbReference type="FunFam" id="1.10.220.150:FF:000005">
    <property type="entry name" value="Arf-GAP domain and FG repeat-containing protein 1"/>
    <property type="match status" value="1"/>
</dbReference>
<gene>
    <name evidence="8" type="ORF">DGAL_LOCUS16763</name>
</gene>
<dbReference type="CDD" id="cd08838">
    <property type="entry name" value="ArfGap_AGFG"/>
    <property type="match status" value="1"/>
</dbReference>
<dbReference type="PANTHER" id="PTHR46134:SF3">
    <property type="entry name" value="ARFGAP WITH FG REPEATS 1"/>
    <property type="match status" value="1"/>
</dbReference>
<dbReference type="PANTHER" id="PTHR46134">
    <property type="entry name" value="DRONGO, ISOFORM F"/>
    <property type="match status" value="1"/>
</dbReference>
<dbReference type="PRINTS" id="PR00405">
    <property type="entry name" value="REVINTRACTNG"/>
</dbReference>
<name>A0A8J2S8Z7_9CRUS</name>
<keyword evidence="3 5" id="KW-0863">Zinc-finger</keyword>
<dbReference type="SMART" id="SM00105">
    <property type="entry name" value="ArfGap"/>
    <property type="match status" value="1"/>
</dbReference>
<evidence type="ECO:0000256" key="3">
    <source>
        <dbReference type="ARBA" id="ARBA00022771"/>
    </source>
</evidence>
<dbReference type="EMBL" id="CAKKLH010000335">
    <property type="protein sequence ID" value="CAH0112964.1"/>
    <property type="molecule type" value="Genomic_DNA"/>
</dbReference>
<feature type="domain" description="Arf-GAP" evidence="7">
    <location>
        <begin position="37"/>
        <end position="160"/>
    </location>
</feature>
<evidence type="ECO:0000256" key="1">
    <source>
        <dbReference type="ARBA" id="ARBA00022723"/>
    </source>
</evidence>
<dbReference type="GO" id="GO:0005096">
    <property type="term" value="F:GTPase activator activity"/>
    <property type="evidence" value="ECO:0007669"/>
    <property type="project" value="InterPro"/>
</dbReference>
<dbReference type="Gene3D" id="1.10.220.150">
    <property type="entry name" value="Arf GTPase activating protein"/>
    <property type="match status" value="1"/>
</dbReference>
<dbReference type="InterPro" id="IPR001164">
    <property type="entry name" value="ArfGAP_dom"/>
</dbReference>
<evidence type="ECO:0000256" key="4">
    <source>
        <dbReference type="ARBA" id="ARBA00022833"/>
    </source>
</evidence>
<evidence type="ECO:0000313" key="9">
    <source>
        <dbReference type="Proteomes" id="UP000789390"/>
    </source>
</evidence>
<keyword evidence="9" id="KW-1185">Reference proteome</keyword>
<dbReference type="Pfam" id="PF01412">
    <property type="entry name" value="ArfGap"/>
    <property type="match status" value="1"/>
</dbReference>
<dbReference type="GO" id="GO:0005737">
    <property type="term" value="C:cytoplasm"/>
    <property type="evidence" value="ECO:0007669"/>
    <property type="project" value="TreeGrafter"/>
</dbReference>
<dbReference type="Proteomes" id="UP000789390">
    <property type="component" value="Unassembled WGS sequence"/>
</dbReference>
<dbReference type="GO" id="GO:0008270">
    <property type="term" value="F:zinc ion binding"/>
    <property type="evidence" value="ECO:0007669"/>
    <property type="project" value="UniProtKB-KW"/>
</dbReference>
<dbReference type="InterPro" id="IPR038508">
    <property type="entry name" value="ArfGAP_dom_sf"/>
</dbReference>
<evidence type="ECO:0000256" key="2">
    <source>
        <dbReference type="ARBA" id="ARBA00022737"/>
    </source>
</evidence>
<organism evidence="8 9">
    <name type="scientific">Daphnia galeata</name>
    <dbReference type="NCBI Taxonomy" id="27404"/>
    <lineage>
        <taxon>Eukaryota</taxon>
        <taxon>Metazoa</taxon>
        <taxon>Ecdysozoa</taxon>
        <taxon>Arthropoda</taxon>
        <taxon>Crustacea</taxon>
        <taxon>Branchiopoda</taxon>
        <taxon>Diplostraca</taxon>
        <taxon>Cladocera</taxon>
        <taxon>Anomopoda</taxon>
        <taxon>Daphniidae</taxon>
        <taxon>Daphnia</taxon>
    </lineage>
</organism>
<dbReference type="GO" id="GO:0016020">
    <property type="term" value="C:membrane"/>
    <property type="evidence" value="ECO:0007669"/>
    <property type="project" value="TreeGrafter"/>
</dbReference>
<dbReference type="OrthoDB" id="6036at2759"/>
<sequence length="509" mass="54796">MWIYSPVSQIDDSVRAPKKKQDRPSQMSNNTKKKQEEKHLKILREFLSLSTNKTCFDCNQRGPTYVNTTIGSFVCISCSGKLRGLTPPHRVKSISMASFTPEEIDFLKSRGNEYCKLVWMAHYNAAELSSETKDEQKFKDHLVAKYEKKRWYADPSTLTDRLPAAKLNGMNGETSQPVQSHPTVTSSPVARPVVSAIPSIPLSSVPISKSSDLLADLDFFVPAVSSASSAFSSPRKNHPSMPQSVSQPSFANFQNADFFFSETSPQKTIPVPAVTHHVQSGAVNGMTSPLKVGASNGVTAPTTEDRYSALKDLDALFTNTQTTPISEPSVSATPNWNSTWNTGTAQAVNVAAPPTHHHQHHSESVFSSNGVDTSVAWSSFTPSNSNPSNPFLAVAPVPTQPGTQPVHYGKPALPWANFSSSPLSVSPNMTSGTNVAFPVASAAATTTSNSHFGFGFGGHPNPMSVGVATTLTTSQSLDLSPKTWGTSTGMNPFMDATSFTQGRSHNPFL</sequence>
<protein>
    <recommendedName>
        <fullName evidence="7">Arf-GAP domain-containing protein</fullName>
    </recommendedName>
</protein>
<dbReference type="PROSITE" id="PS50115">
    <property type="entry name" value="ARFGAP"/>
    <property type="match status" value="1"/>
</dbReference>